<accession>A0A226C028</accession>
<sequence length="188" mass="22405">MRKLDQLKNIYRQNEDGAYIIEVFLDRYIHAFNEWDSAYLEVRDLSPGLIHFLERCSHDIPFKYDIEILFTVAEEETIETEKLIIRGVKSYFSYKILKEKENLTNMIRKILKYFGISVFFLIMSFSLEPILPDTLMGNTAREGLMIGGWVFLWQAISLFAFNVSEIKQKINEYKRFLKANIKFRYDPE</sequence>
<evidence type="ECO:0000313" key="2">
    <source>
        <dbReference type="EMBL" id="OWZ84623.1"/>
    </source>
</evidence>
<dbReference type="EMBL" id="NIQC01000003">
    <property type="protein sequence ID" value="OWZ84623.1"/>
    <property type="molecule type" value="Genomic_DNA"/>
</dbReference>
<dbReference type="AlphaFoldDB" id="A0A226C028"/>
<proteinExistence type="predicted"/>
<dbReference type="Proteomes" id="UP000214588">
    <property type="component" value="Unassembled WGS sequence"/>
</dbReference>
<keyword evidence="3" id="KW-1185">Reference proteome</keyword>
<feature type="transmembrane region" description="Helical" evidence="1">
    <location>
        <begin position="143"/>
        <end position="164"/>
    </location>
</feature>
<comment type="caution">
    <text evidence="2">The sequence shown here is derived from an EMBL/GenBank/DDBJ whole genome shotgun (WGS) entry which is preliminary data.</text>
</comment>
<keyword evidence="1" id="KW-0472">Membrane</keyword>
<organism evidence="2 3">
    <name type="scientific">Natranaerobius trueperi</name>
    <dbReference type="NCBI Taxonomy" id="759412"/>
    <lineage>
        <taxon>Bacteria</taxon>
        <taxon>Bacillati</taxon>
        <taxon>Bacillota</taxon>
        <taxon>Clostridia</taxon>
        <taxon>Natranaerobiales</taxon>
        <taxon>Natranaerobiaceae</taxon>
        <taxon>Natranaerobius</taxon>
    </lineage>
</organism>
<keyword evidence="1" id="KW-1133">Transmembrane helix</keyword>
<reference evidence="2 3" key="1">
    <citation type="submission" date="2017-06" db="EMBL/GenBank/DDBJ databases">
        <title>Draft Genome Sequence of Natranaerobius trueperi halophilic, alkalithermophilic bacteria from soda lakes.</title>
        <authorList>
            <person name="Zhao B."/>
        </authorList>
    </citation>
    <scope>NUCLEOTIDE SEQUENCE [LARGE SCALE GENOMIC DNA]</scope>
    <source>
        <strain evidence="2 3">DSM 18760</strain>
    </source>
</reference>
<gene>
    <name evidence="2" type="ORF">CDO51_02360</name>
</gene>
<evidence type="ECO:0000256" key="1">
    <source>
        <dbReference type="SAM" id="Phobius"/>
    </source>
</evidence>
<dbReference type="OrthoDB" id="573194at2"/>
<feature type="transmembrane region" description="Helical" evidence="1">
    <location>
        <begin position="110"/>
        <end position="131"/>
    </location>
</feature>
<name>A0A226C028_9FIRM</name>
<protein>
    <submittedName>
        <fullName evidence="2">Uncharacterized protein</fullName>
    </submittedName>
</protein>
<dbReference type="RefSeq" id="WP_089022693.1">
    <property type="nucleotide sequence ID" value="NZ_NIQC01000003.1"/>
</dbReference>
<evidence type="ECO:0000313" key="3">
    <source>
        <dbReference type="Proteomes" id="UP000214588"/>
    </source>
</evidence>
<keyword evidence="1" id="KW-0812">Transmembrane</keyword>